<dbReference type="GO" id="GO:0006465">
    <property type="term" value="P:signal peptide processing"/>
    <property type="evidence" value="ECO:0007669"/>
    <property type="project" value="InterPro"/>
</dbReference>
<dbReference type="NCBIfam" id="TIGR02228">
    <property type="entry name" value="sigpep_I_arch"/>
    <property type="match status" value="1"/>
</dbReference>
<dbReference type="InterPro" id="IPR019533">
    <property type="entry name" value="Peptidase_S26"/>
</dbReference>
<sequence length="171" mass="18282">MLAPRERVIAKRNPVKSALQISTKVAGWLVVSILLLFTCANVAGLVDSRVVLTGSMIPSINPGDLVISASPTRLMPDIGDVVIYTGKKFDGTTVASFAHRIIGGNAVSGFEVKGDNNPNPDVQKPVLSEIEGVVFLTIPLVGKLLSPQVFILLLLCGFGIWLIVDAFRDEE</sequence>
<feature type="transmembrane region" description="Helical" evidence="5">
    <location>
        <begin position="21"/>
        <end position="46"/>
    </location>
</feature>
<feature type="transmembrane region" description="Helical" evidence="5">
    <location>
        <begin position="149"/>
        <end position="167"/>
    </location>
</feature>
<reference evidence="6" key="1">
    <citation type="submission" date="2020-05" db="EMBL/GenBank/DDBJ databases">
        <authorList>
            <person name="Chiriac C."/>
            <person name="Salcher M."/>
            <person name="Ghai R."/>
            <person name="Kavagutti S V."/>
        </authorList>
    </citation>
    <scope>NUCLEOTIDE SEQUENCE</scope>
</reference>
<keyword evidence="4 5" id="KW-0472">Membrane</keyword>
<dbReference type="GO" id="GO:0016020">
    <property type="term" value="C:membrane"/>
    <property type="evidence" value="ECO:0007669"/>
    <property type="project" value="UniProtKB-SubCell"/>
</dbReference>
<evidence type="ECO:0000256" key="3">
    <source>
        <dbReference type="ARBA" id="ARBA00022989"/>
    </source>
</evidence>
<evidence type="ECO:0000256" key="5">
    <source>
        <dbReference type="SAM" id="Phobius"/>
    </source>
</evidence>
<protein>
    <submittedName>
        <fullName evidence="6">Unannotated protein</fullName>
    </submittedName>
</protein>
<dbReference type="PRINTS" id="PR00728">
    <property type="entry name" value="SIGNALPTASE"/>
</dbReference>
<name>A0A6J6IMV8_9ZZZZ</name>
<keyword evidence="3 5" id="KW-1133">Transmembrane helix</keyword>
<keyword evidence="2 5" id="KW-0812">Transmembrane</keyword>
<gene>
    <name evidence="6" type="ORF">UFOPK1951_00571</name>
</gene>
<dbReference type="InterPro" id="IPR036286">
    <property type="entry name" value="LexA/Signal_pep-like_sf"/>
</dbReference>
<dbReference type="SUPFAM" id="SSF51306">
    <property type="entry name" value="LexA/Signal peptidase"/>
    <property type="match status" value="1"/>
</dbReference>
<proteinExistence type="predicted"/>
<organism evidence="6">
    <name type="scientific">freshwater metagenome</name>
    <dbReference type="NCBI Taxonomy" id="449393"/>
    <lineage>
        <taxon>unclassified sequences</taxon>
        <taxon>metagenomes</taxon>
        <taxon>ecological metagenomes</taxon>
    </lineage>
</organism>
<dbReference type="EMBL" id="CAEZVH010000052">
    <property type="protein sequence ID" value="CAB4625653.1"/>
    <property type="molecule type" value="Genomic_DNA"/>
</dbReference>
<evidence type="ECO:0000313" key="6">
    <source>
        <dbReference type="EMBL" id="CAB4625653.1"/>
    </source>
</evidence>
<dbReference type="AlphaFoldDB" id="A0A6J6IMV8"/>
<comment type="subcellular location">
    <subcellularLocation>
        <location evidence="1">Membrane</location>
    </subcellularLocation>
</comment>
<dbReference type="InterPro" id="IPR001733">
    <property type="entry name" value="Peptidase_S26B"/>
</dbReference>
<dbReference type="CDD" id="cd06530">
    <property type="entry name" value="S26_SPase_I"/>
    <property type="match status" value="1"/>
</dbReference>
<evidence type="ECO:0000256" key="4">
    <source>
        <dbReference type="ARBA" id="ARBA00023136"/>
    </source>
</evidence>
<accession>A0A6J6IMV8</accession>
<dbReference type="GO" id="GO:0004252">
    <property type="term" value="F:serine-type endopeptidase activity"/>
    <property type="evidence" value="ECO:0007669"/>
    <property type="project" value="InterPro"/>
</dbReference>
<evidence type="ECO:0000256" key="2">
    <source>
        <dbReference type="ARBA" id="ARBA00022692"/>
    </source>
</evidence>
<evidence type="ECO:0000256" key="1">
    <source>
        <dbReference type="ARBA" id="ARBA00004370"/>
    </source>
</evidence>